<dbReference type="Pfam" id="PF14261">
    <property type="entry name" value="DUF4351"/>
    <property type="match status" value="1"/>
</dbReference>
<evidence type="ECO:0000313" key="2">
    <source>
        <dbReference type="EMBL" id="MBD2149361.1"/>
    </source>
</evidence>
<accession>A0A926Z4M1</accession>
<keyword evidence="3" id="KW-1185">Reference proteome</keyword>
<comment type="caution">
    <text evidence="2">The sequence shown here is derived from an EMBL/GenBank/DDBJ whole genome shotgun (WGS) entry which is preliminary data.</text>
</comment>
<organism evidence="2 3">
    <name type="scientific">Pseudanabaena cinerea FACHB-1277</name>
    <dbReference type="NCBI Taxonomy" id="2949581"/>
    <lineage>
        <taxon>Bacteria</taxon>
        <taxon>Bacillati</taxon>
        <taxon>Cyanobacteriota</taxon>
        <taxon>Cyanophyceae</taxon>
        <taxon>Pseudanabaenales</taxon>
        <taxon>Pseudanabaenaceae</taxon>
        <taxon>Pseudanabaena</taxon>
        <taxon>Pseudanabaena cinerea</taxon>
    </lineage>
</organism>
<name>A0A926Z4M1_9CYAN</name>
<protein>
    <submittedName>
        <fullName evidence="2">DUF4351 domain-containing protein</fullName>
    </submittedName>
</protein>
<feature type="domain" description="DUF4351" evidence="1">
    <location>
        <begin position="2"/>
        <end position="43"/>
    </location>
</feature>
<dbReference type="EMBL" id="JACJPY010000008">
    <property type="protein sequence ID" value="MBD2149361.1"/>
    <property type="molecule type" value="Genomic_DNA"/>
</dbReference>
<dbReference type="AlphaFoldDB" id="A0A926Z4M1"/>
<evidence type="ECO:0000313" key="3">
    <source>
        <dbReference type="Proteomes" id="UP000631421"/>
    </source>
</evidence>
<gene>
    <name evidence="2" type="ORF">H6F44_04365</name>
</gene>
<proteinExistence type="predicted"/>
<dbReference type="InterPro" id="IPR025587">
    <property type="entry name" value="DUF4351"/>
</dbReference>
<sequence length="44" mass="5057">MRSLLCKQLARKLGTLPDEIRALLNQLTLEQLDELSEALFDLED</sequence>
<reference evidence="2" key="1">
    <citation type="journal article" date="2015" name="ISME J.">
        <title>Draft Genome Sequence of Streptomyces incarnatus NRRL8089, which Produces the Nucleoside Antibiotic Sinefungin.</title>
        <authorList>
            <person name="Oshima K."/>
            <person name="Hattori M."/>
            <person name="Shimizu H."/>
            <person name="Fukuda K."/>
            <person name="Nemoto M."/>
            <person name="Inagaki K."/>
            <person name="Tamura T."/>
        </authorList>
    </citation>
    <scope>NUCLEOTIDE SEQUENCE</scope>
    <source>
        <strain evidence="2">FACHB-1277</strain>
    </source>
</reference>
<reference evidence="2" key="2">
    <citation type="submission" date="2020-08" db="EMBL/GenBank/DDBJ databases">
        <authorList>
            <person name="Chen M."/>
            <person name="Teng W."/>
            <person name="Zhao L."/>
            <person name="Hu C."/>
            <person name="Zhou Y."/>
            <person name="Han B."/>
            <person name="Song L."/>
            <person name="Shu W."/>
        </authorList>
    </citation>
    <scope>NUCLEOTIDE SEQUENCE</scope>
    <source>
        <strain evidence="2">FACHB-1277</strain>
    </source>
</reference>
<dbReference type="Proteomes" id="UP000631421">
    <property type="component" value="Unassembled WGS sequence"/>
</dbReference>
<evidence type="ECO:0000259" key="1">
    <source>
        <dbReference type="Pfam" id="PF14261"/>
    </source>
</evidence>